<dbReference type="InterPro" id="IPR029063">
    <property type="entry name" value="SAM-dependent_MTases_sf"/>
</dbReference>
<feature type="transmembrane region" description="Helical" evidence="1">
    <location>
        <begin position="670"/>
        <end position="689"/>
    </location>
</feature>
<evidence type="ECO:0000313" key="3">
    <source>
        <dbReference type="Proteomes" id="UP000252355"/>
    </source>
</evidence>
<feature type="transmembrane region" description="Helical" evidence="1">
    <location>
        <begin position="701"/>
        <end position="719"/>
    </location>
</feature>
<feature type="transmembrane region" description="Helical" evidence="1">
    <location>
        <begin position="158"/>
        <end position="175"/>
    </location>
</feature>
<feature type="transmembrane region" description="Helical" evidence="1">
    <location>
        <begin position="131"/>
        <end position="152"/>
    </location>
</feature>
<evidence type="ECO:0000256" key="1">
    <source>
        <dbReference type="SAM" id="Phobius"/>
    </source>
</evidence>
<name>A0A367ZLK0_9BACT</name>
<dbReference type="EMBL" id="QOQW01000017">
    <property type="protein sequence ID" value="RCK78910.1"/>
    <property type="molecule type" value="Genomic_DNA"/>
</dbReference>
<organism evidence="2 3">
    <name type="scientific">Candidatus Ozemobacter sibiricus</name>
    <dbReference type="NCBI Taxonomy" id="2268124"/>
    <lineage>
        <taxon>Bacteria</taxon>
        <taxon>Candidatus Ozemobacteria</taxon>
        <taxon>Candidatus Ozemobacterales</taxon>
        <taxon>Candidatus Ozemobacteraceae</taxon>
        <taxon>Candidatus Ozemobacter</taxon>
    </lineage>
</organism>
<feature type="transmembrane region" description="Helical" evidence="1">
    <location>
        <begin position="637"/>
        <end position="658"/>
    </location>
</feature>
<dbReference type="Proteomes" id="UP000252355">
    <property type="component" value="Unassembled WGS sequence"/>
</dbReference>
<protein>
    <recommendedName>
        <fullName evidence="4">Spermidine synthase</fullName>
    </recommendedName>
</protein>
<feature type="transmembrane region" description="Helical" evidence="1">
    <location>
        <begin position="598"/>
        <end position="625"/>
    </location>
</feature>
<keyword evidence="1" id="KW-0472">Membrane</keyword>
<comment type="caution">
    <text evidence="2">The sequence shown here is derived from an EMBL/GenBank/DDBJ whole genome shotgun (WGS) entry which is preliminary data.</text>
</comment>
<sequence>MGFFSAAIIAYELFVMRVFANGNWAHFGSLVIGMAMFGFGVFSVLLCLLKERFQRHLEAWTGLAAIVTGPAMVAANAIAQMLPFNPMFLISDPAQKWYLAGYFGLYFFPFLAGAMVIGLIFLREQEEFGKVYFANMAGSGLGGLLLFGAMYLVEPARLFLVPVALWAIAVLLWTSRGAGGPGVSTAVIAIAGAVVMGGWFPQLTVSPYKGVSYARQFPDARLVHQRSSPFGHMEVYSSSYFHFAPGLSDSAGQFLKKLPERAFLGMYLDGDGPIGIMKDLPDDEAEYIRFLPMSMPYLLATGPDVFVMQFGGGISTNVALKMGAKSVTVAESHPLIREAVRDHPEISSFTGRILDRPNVQVIPFEGRIFLTASAATYDLVDLSLADSTGLSMPGGSSVHENHLYTVETFRAGLRALRPGGLFAMTVWNKEDPPKSTLRLLTTFLEALRAERGAEIASHVFVCHTYLSTLTLVAKPDGFTADEVKTLRRYCKRASFEILYQPGQAPPAGDLGTVLQAYRHLFFDPAANETLDESVDMTAGALYRLALAELVTRGPAALRDGYVFTTDPLTADRPYLAGFVRARDLPRFLDKLEQISDEWGYLLLWATFAISGLLGLGLLAIPVIFGWRAAFAHHRGKLGTIIYFTCLGLGYMFVELGLISKAILFLGNPTVSVSVLITGMLVFSGLGSYLSGRFLERAGRALTVAGALIWLMTGLAALGLDRLFVGLAGWPYSARLVATLVLLFPLAFCMGFPFALGMGTLARQRKDHFFIWAWGINGSFSTTGSVAVPLLAVNLGISSVLLLAGALYLIAVPAFFALSRATPASTPFGSGGQQ</sequence>
<feature type="transmembrane region" description="Helical" evidence="1">
    <location>
        <begin position="99"/>
        <end position="122"/>
    </location>
</feature>
<dbReference type="Gene3D" id="3.40.50.150">
    <property type="entry name" value="Vaccinia Virus protein VP39"/>
    <property type="match status" value="1"/>
</dbReference>
<evidence type="ECO:0008006" key="4">
    <source>
        <dbReference type="Google" id="ProtNLM"/>
    </source>
</evidence>
<feature type="transmembrane region" description="Helical" evidence="1">
    <location>
        <begin position="24"/>
        <end position="48"/>
    </location>
</feature>
<feature type="transmembrane region" description="Helical" evidence="1">
    <location>
        <begin position="768"/>
        <end position="790"/>
    </location>
</feature>
<dbReference type="InterPro" id="IPR036259">
    <property type="entry name" value="MFS_trans_sf"/>
</dbReference>
<keyword evidence="1" id="KW-0812">Transmembrane</keyword>
<dbReference type="SUPFAM" id="SSF103473">
    <property type="entry name" value="MFS general substrate transporter"/>
    <property type="match status" value="1"/>
</dbReference>
<feature type="transmembrane region" description="Helical" evidence="1">
    <location>
        <begin position="182"/>
        <end position="200"/>
    </location>
</feature>
<evidence type="ECO:0000313" key="2">
    <source>
        <dbReference type="EMBL" id="RCK78910.1"/>
    </source>
</evidence>
<gene>
    <name evidence="2" type="ORF">OZSIB_0461</name>
</gene>
<dbReference type="AlphaFoldDB" id="A0A367ZLK0"/>
<accession>A0A367ZLK0</accession>
<feature type="transmembrane region" description="Helical" evidence="1">
    <location>
        <begin position="731"/>
        <end position="756"/>
    </location>
</feature>
<feature type="transmembrane region" description="Helical" evidence="1">
    <location>
        <begin position="60"/>
        <end position="79"/>
    </location>
</feature>
<dbReference type="SUPFAM" id="SSF53335">
    <property type="entry name" value="S-adenosyl-L-methionine-dependent methyltransferases"/>
    <property type="match status" value="1"/>
</dbReference>
<feature type="transmembrane region" description="Helical" evidence="1">
    <location>
        <begin position="796"/>
        <end position="817"/>
    </location>
</feature>
<keyword evidence="1" id="KW-1133">Transmembrane helix</keyword>
<proteinExistence type="predicted"/>
<reference evidence="2 3" key="1">
    <citation type="submission" date="2018-05" db="EMBL/GenBank/DDBJ databases">
        <title>A metagenomic window into the 2 km-deep terrestrial subsurface aquifer revealed taxonomically and functionally diverse microbial community comprising novel uncultured bacterial lineages.</title>
        <authorList>
            <person name="Kadnikov V.V."/>
            <person name="Mardanov A.V."/>
            <person name="Beletsky A.V."/>
            <person name="Banks D."/>
            <person name="Pimenov N.V."/>
            <person name="Frank Y.A."/>
            <person name="Karnachuk O.V."/>
            <person name="Ravin N.V."/>
        </authorList>
    </citation>
    <scope>NUCLEOTIDE SEQUENCE [LARGE SCALE GENOMIC DNA]</scope>
    <source>
        <strain evidence="2">BY5</strain>
    </source>
</reference>